<comment type="caution">
    <text evidence="1">The sequence shown here is derived from an EMBL/GenBank/DDBJ whole genome shotgun (WGS) entry which is preliminary data.</text>
</comment>
<dbReference type="EMBL" id="JADIKE010000018">
    <property type="protein sequence ID" value="MBM7123897.1"/>
    <property type="molecule type" value="Genomic_DNA"/>
</dbReference>
<reference evidence="1" key="1">
    <citation type="submission" date="2020-10" db="EMBL/GenBank/DDBJ databases">
        <title>Phylogeny of dyella-like bacteria.</title>
        <authorList>
            <person name="Fu J."/>
        </authorList>
    </citation>
    <scope>NUCLEOTIDE SEQUENCE</scope>
    <source>
        <strain evidence="1">DHOC52</strain>
    </source>
</reference>
<dbReference type="RefSeq" id="WP_204678528.1">
    <property type="nucleotide sequence ID" value="NZ_BSNR01000025.1"/>
</dbReference>
<sequence length="98" mass="11194">MTYKQPPLNRGVDPMRMNWLWRLTCEVGYVTVKDAVAALEQAGIQVSHERALGWLKGDGEEGYYPLTIAELEQNLRALRSVRLDLFHKGLNDSPNKRP</sequence>
<evidence type="ECO:0000313" key="2">
    <source>
        <dbReference type="Proteomes" id="UP001430149"/>
    </source>
</evidence>
<dbReference type="Proteomes" id="UP001430149">
    <property type="component" value="Unassembled WGS sequence"/>
</dbReference>
<proteinExistence type="predicted"/>
<name>A0ABS2JZK3_9GAMM</name>
<protein>
    <submittedName>
        <fullName evidence="1">Uncharacterized protein</fullName>
    </submittedName>
</protein>
<gene>
    <name evidence="1" type="ORF">ISP19_00775</name>
</gene>
<evidence type="ECO:0000313" key="1">
    <source>
        <dbReference type="EMBL" id="MBM7123897.1"/>
    </source>
</evidence>
<accession>A0ABS2JZK3</accession>
<keyword evidence="2" id="KW-1185">Reference proteome</keyword>
<organism evidence="1 2">
    <name type="scientific">Dyella flava</name>
    <dbReference type="NCBI Taxonomy" id="1920170"/>
    <lineage>
        <taxon>Bacteria</taxon>
        <taxon>Pseudomonadati</taxon>
        <taxon>Pseudomonadota</taxon>
        <taxon>Gammaproteobacteria</taxon>
        <taxon>Lysobacterales</taxon>
        <taxon>Rhodanobacteraceae</taxon>
        <taxon>Dyella</taxon>
    </lineage>
</organism>